<proteinExistence type="predicted"/>
<feature type="region of interest" description="Disordered" evidence="1">
    <location>
        <begin position="70"/>
        <end position="91"/>
    </location>
</feature>
<accession>A0AAV4QAH7</accession>
<comment type="caution">
    <text evidence="2">The sequence shown here is derived from an EMBL/GenBank/DDBJ whole genome shotgun (WGS) entry which is preliminary data.</text>
</comment>
<dbReference type="EMBL" id="BPLQ01004175">
    <property type="protein sequence ID" value="GIY06115.1"/>
    <property type="molecule type" value="Genomic_DNA"/>
</dbReference>
<evidence type="ECO:0000313" key="3">
    <source>
        <dbReference type="Proteomes" id="UP001054837"/>
    </source>
</evidence>
<dbReference type="Proteomes" id="UP001054837">
    <property type="component" value="Unassembled WGS sequence"/>
</dbReference>
<evidence type="ECO:0000313" key="2">
    <source>
        <dbReference type="EMBL" id="GIY06115.1"/>
    </source>
</evidence>
<name>A0AAV4QAH7_9ARAC</name>
<organism evidence="2 3">
    <name type="scientific">Caerostris darwini</name>
    <dbReference type="NCBI Taxonomy" id="1538125"/>
    <lineage>
        <taxon>Eukaryota</taxon>
        <taxon>Metazoa</taxon>
        <taxon>Ecdysozoa</taxon>
        <taxon>Arthropoda</taxon>
        <taxon>Chelicerata</taxon>
        <taxon>Arachnida</taxon>
        <taxon>Araneae</taxon>
        <taxon>Araneomorphae</taxon>
        <taxon>Entelegynae</taxon>
        <taxon>Araneoidea</taxon>
        <taxon>Araneidae</taxon>
        <taxon>Caerostris</taxon>
    </lineage>
</organism>
<dbReference type="AlphaFoldDB" id="A0AAV4QAH7"/>
<keyword evidence="3" id="KW-1185">Reference proteome</keyword>
<protein>
    <submittedName>
        <fullName evidence="2">Uncharacterized protein</fullName>
    </submittedName>
</protein>
<evidence type="ECO:0000256" key="1">
    <source>
        <dbReference type="SAM" id="MobiDB-lite"/>
    </source>
</evidence>
<sequence>MVEEKEILDAFIKEVGTDSSKPETEKREENVKIFCDTKESYFKRPIRPWPMPCKDGPKTMGLRDRTTLVRSVESETPKQEEEKRPKNPYILPKPKCTLENYRQNYGFPRYKMIVELLPTRRLISTDKRGNKCQLEPNPRYHPFA</sequence>
<gene>
    <name evidence="2" type="primary">AVEN_270393_1</name>
    <name evidence="2" type="ORF">CDAR_551751</name>
</gene>
<reference evidence="2 3" key="1">
    <citation type="submission" date="2021-06" db="EMBL/GenBank/DDBJ databases">
        <title>Caerostris darwini draft genome.</title>
        <authorList>
            <person name="Kono N."/>
            <person name="Arakawa K."/>
        </authorList>
    </citation>
    <scope>NUCLEOTIDE SEQUENCE [LARGE SCALE GENOMIC DNA]</scope>
</reference>
<feature type="compositionally biased region" description="Basic and acidic residues" evidence="1">
    <location>
        <begin position="70"/>
        <end position="85"/>
    </location>
</feature>